<feature type="region of interest" description="Disordered" evidence="1">
    <location>
        <begin position="189"/>
        <end position="210"/>
    </location>
</feature>
<dbReference type="GO" id="GO:0004803">
    <property type="term" value="F:transposase activity"/>
    <property type="evidence" value="ECO:0007669"/>
    <property type="project" value="InterPro"/>
</dbReference>
<dbReference type="SUPFAM" id="SSF53098">
    <property type="entry name" value="Ribonuclease H-like"/>
    <property type="match status" value="1"/>
</dbReference>
<proteinExistence type="predicted"/>
<dbReference type="EMBL" id="FNEN01000043">
    <property type="protein sequence ID" value="SDJ34515.1"/>
    <property type="molecule type" value="Genomic_DNA"/>
</dbReference>
<keyword evidence="2" id="KW-0812">Transmembrane</keyword>
<gene>
    <name evidence="4" type="ORF">SAMN04488123_1431</name>
</gene>
<reference evidence="4 5" key="1">
    <citation type="submission" date="2016-10" db="EMBL/GenBank/DDBJ databases">
        <authorList>
            <person name="de Groot N.N."/>
        </authorList>
    </citation>
    <scope>NUCLEOTIDE SEQUENCE [LARGE SCALE GENOMIC DNA]</scope>
    <source>
        <strain evidence="4 5">DSM 21771</strain>
    </source>
</reference>
<dbReference type="AlphaFoldDB" id="A0A1G8T0H3"/>
<feature type="compositionally biased region" description="Basic and acidic residues" evidence="1">
    <location>
        <begin position="192"/>
        <end position="202"/>
    </location>
</feature>
<evidence type="ECO:0000256" key="2">
    <source>
        <dbReference type="SAM" id="Phobius"/>
    </source>
</evidence>
<feature type="domain" description="Transposase IS4-like" evidence="3">
    <location>
        <begin position="218"/>
        <end position="392"/>
    </location>
</feature>
<keyword evidence="2" id="KW-0472">Membrane</keyword>
<name>A0A1G8T0H3_9BACI</name>
<feature type="transmembrane region" description="Helical" evidence="2">
    <location>
        <begin position="52"/>
        <end position="71"/>
    </location>
</feature>
<dbReference type="GO" id="GO:0006313">
    <property type="term" value="P:DNA transposition"/>
    <property type="evidence" value="ECO:0007669"/>
    <property type="project" value="InterPro"/>
</dbReference>
<keyword evidence="5" id="KW-1185">Reference proteome</keyword>
<dbReference type="Pfam" id="PF01609">
    <property type="entry name" value="DDE_Tnp_1"/>
    <property type="match status" value="1"/>
</dbReference>
<organism evidence="4 5">
    <name type="scientific">Natribacillus halophilus</name>
    <dbReference type="NCBI Taxonomy" id="549003"/>
    <lineage>
        <taxon>Bacteria</taxon>
        <taxon>Bacillati</taxon>
        <taxon>Bacillota</taxon>
        <taxon>Bacilli</taxon>
        <taxon>Bacillales</taxon>
        <taxon>Bacillaceae</taxon>
        <taxon>Natribacillus</taxon>
    </lineage>
</organism>
<evidence type="ECO:0000313" key="5">
    <source>
        <dbReference type="Proteomes" id="UP000198853"/>
    </source>
</evidence>
<evidence type="ECO:0000313" key="4">
    <source>
        <dbReference type="EMBL" id="SDJ34515.1"/>
    </source>
</evidence>
<sequence length="482" mass="56928">MRGKTKEIEKVIQTHGFSIDSIVRDVMKSFNFRSLCHKVGFKKQQGYPVTDIITLMLVFPLMLLNSINAFYKSGYKQVTKMQKDTIYRLKNNAQMPWRNLLLHVSKQFQCLVNPDQDVDDKSAFIFDDTIDERVGRRIEKVSYVHDHVAGRKKSKATLGFKNLTMGLFDGKSFNPLDFSLHSEKKLYKKQRKEQYQKKRDSRSNGAKRKKECEVDKITNAIRMLKRAVKHGFKAKYVLVDSWFASKDFIRTCREVKNGAMHVICAVRKDWRKYHYRGKDMHAKELLKTLKNEGKEKRCRKRNTRYYEVTVYYPGIDETVKLFFCRFPYQKDWRLYLSTDSGLSFIETMEVYSVRWTIEVFFRETKQQLSLGKCQSRDFDAQIAHVTTTYILYAFLSYFRRVNDYETLGGLFEEIKDDLVEKNMAQQLWEMFDELLDVVITAISESGVVDIHAFKMSEEYQYIKTLFEDSFLVNQLFDGDNVA</sequence>
<evidence type="ECO:0000259" key="3">
    <source>
        <dbReference type="Pfam" id="PF01609"/>
    </source>
</evidence>
<dbReference type="OrthoDB" id="29496at2"/>
<dbReference type="RefSeq" id="WP_090400355.1">
    <property type="nucleotide sequence ID" value="NZ_FNEN01000043.1"/>
</dbReference>
<dbReference type="InterPro" id="IPR012337">
    <property type="entry name" value="RNaseH-like_sf"/>
</dbReference>
<keyword evidence="2" id="KW-1133">Transmembrane helix</keyword>
<protein>
    <submittedName>
        <fullName evidence="4">Transposase DDE domain-containing protein</fullName>
    </submittedName>
</protein>
<dbReference type="Proteomes" id="UP000198853">
    <property type="component" value="Unassembled WGS sequence"/>
</dbReference>
<evidence type="ECO:0000256" key="1">
    <source>
        <dbReference type="SAM" id="MobiDB-lite"/>
    </source>
</evidence>
<dbReference type="GO" id="GO:0003677">
    <property type="term" value="F:DNA binding"/>
    <property type="evidence" value="ECO:0007669"/>
    <property type="project" value="InterPro"/>
</dbReference>
<accession>A0A1G8T0H3</accession>
<dbReference type="InterPro" id="IPR002559">
    <property type="entry name" value="Transposase_11"/>
</dbReference>